<name>A0AAU8JPU5_9ACTN</name>
<dbReference type="RefSeq" id="WP_354637637.1">
    <property type="nucleotide sequence ID" value="NZ_CP159872.1"/>
</dbReference>
<gene>
    <name evidence="2" type="ORF">ABWK59_02660</name>
</gene>
<dbReference type="EMBL" id="CP159872">
    <property type="protein sequence ID" value="XCM77908.1"/>
    <property type="molecule type" value="Genomic_DNA"/>
</dbReference>
<evidence type="ECO:0000313" key="2">
    <source>
        <dbReference type="EMBL" id="XCM77908.1"/>
    </source>
</evidence>
<dbReference type="AlphaFoldDB" id="A0AAU8JPU5"/>
<evidence type="ECO:0000256" key="1">
    <source>
        <dbReference type="SAM" id="MobiDB-lite"/>
    </source>
</evidence>
<accession>A0AAU8JPU5</accession>
<protein>
    <submittedName>
        <fullName evidence="2">Uncharacterized protein</fullName>
    </submittedName>
</protein>
<reference evidence="2" key="1">
    <citation type="submission" date="2024-06" db="EMBL/GenBank/DDBJ databases">
        <title>The genome sequences of Kitasatospora sp. strain HUAS MG31.</title>
        <authorList>
            <person name="Mo P."/>
        </authorList>
    </citation>
    <scope>NUCLEOTIDE SEQUENCE</scope>
    <source>
        <strain evidence="2">HUAS MG31</strain>
    </source>
</reference>
<proteinExistence type="predicted"/>
<organism evidence="2">
    <name type="scientific">Kitasatospora camelliae</name>
    <dbReference type="NCBI Taxonomy" id="3156397"/>
    <lineage>
        <taxon>Bacteria</taxon>
        <taxon>Bacillati</taxon>
        <taxon>Actinomycetota</taxon>
        <taxon>Actinomycetes</taxon>
        <taxon>Kitasatosporales</taxon>
        <taxon>Streptomycetaceae</taxon>
        <taxon>Kitasatospora</taxon>
    </lineage>
</organism>
<feature type="region of interest" description="Disordered" evidence="1">
    <location>
        <begin position="1"/>
        <end position="28"/>
    </location>
</feature>
<dbReference type="KEGG" id="kcm:ABWK59_02660"/>
<sequence length="70" mass="7761">MPMGVRVGSPQHPDQGRAVRHRRDGRTGTIAGQLVEHDSETGKLLRRRVFVRPHGGGIEWEADPDDLQPA</sequence>